<dbReference type="GO" id="GO:0003700">
    <property type="term" value="F:DNA-binding transcription factor activity"/>
    <property type="evidence" value="ECO:0007669"/>
    <property type="project" value="TreeGrafter"/>
</dbReference>
<dbReference type="STRING" id="1210090.GCA_001613185_03197"/>
<dbReference type="PROSITE" id="PS50977">
    <property type="entry name" value="HTH_TETR_2"/>
    <property type="match status" value="1"/>
</dbReference>
<evidence type="ECO:0000256" key="2">
    <source>
        <dbReference type="PROSITE-ProRule" id="PRU00335"/>
    </source>
</evidence>
<sequence length="208" mass="22846">MTGAGVDLGQLFDVGLFAIDDEQRRLMETARAEFVTHGFRRTSVGDIARSAKVSRQTVYRRLGDKEDIVRTVTVNEVVTFFTAISEQVLAHDTPADRAVEAFALGVRECRTNPLMAALRQFEPDTLLSLLADQASALEPVRALIAIAIVADDMPMDAALRAADLMLRLTASLLMVPSEMVPIETDEQARRFAATYFTPLIEAAKSDQC</sequence>
<dbReference type="AlphaFoldDB" id="A0A366E134"/>
<dbReference type="Pfam" id="PF00440">
    <property type="entry name" value="TetR_N"/>
    <property type="match status" value="1"/>
</dbReference>
<feature type="DNA-binding region" description="H-T-H motif" evidence="2">
    <location>
        <begin position="43"/>
        <end position="62"/>
    </location>
</feature>
<evidence type="ECO:0000256" key="1">
    <source>
        <dbReference type="ARBA" id="ARBA00023125"/>
    </source>
</evidence>
<dbReference type="GO" id="GO:0000976">
    <property type="term" value="F:transcription cis-regulatory region binding"/>
    <property type="evidence" value="ECO:0007669"/>
    <property type="project" value="TreeGrafter"/>
</dbReference>
<keyword evidence="5" id="KW-1185">Reference proteome</keyword>
<dbReference type="InterPro" id="IPR050109">
    <property type="entry name" value="HTH-type_TetR-like_transc_reg"/>
</dbReference>
<evidence type="ECO:0000313" key="5">
    <source>
        <dbReference type="Proteomes" id="UP000252586"/>
    </source>
</evidence>
<evidence type="ECO:0000259" key="3">
    <source>
        <dbReference type="PROSITE" id="PS50977"/>
    </source>
</evidence>
<accession>A0A366E134</accession>
<dbReference type="Proteomes" id="UP000252586">
    <property type="component" value="Unassembled WGS sequence"/>
</dbReference>
<dbReference type="SUPFAM" id="SSF46689">
    <property type="entry name" value="Homeodomain-like"/>
    <property type="match status" value="1"/>
</dbReference>
<reference evidence="4 5" key="1">
    <citation type="submission" date="2018-06" db="EMBL/GenBank/DDBJ databases">
        <title>Genomic Encyclopedia of Type Strains, Phase IV (KMG-IV): sequencing the most valuable type-strain genomes for metagenomic binning, comparative biology and taxonomic classification.</title>
        <authorList>
            <person name="Goeker M."/>
        </authorList>
    </citation>
    <scope>NUCLEOTIDE SEQUENCE [LARGE SCALE GENOMIC DNA]</scope>
    <source>
        <strain evidence="4 5">DSM 44599</strain>
    </source>
</reference>
<comment type="caution">
    <text evidence="4">The sequence shown here is derived from an EMBL/GenBank/DDBJ whole genome shotgun (WGS) entry which is preliminary data.</text>
</comment>
<dbReference type="PANTHER" id="PTHR30055:SF153">
    <property type="entry name" value="HTH-TYPE TRANSCRIPTIONAL REPRESSOR RV3405C"/>
    <property type="match status" value="1"/>
</dbReference>
<dbReference type="Gene3D" id="1.10.357.10">
    <property type="entry name" value="Tetracycline Repressor, domain 2"/>
    <property type="match status" value="1"/>
</dbReference>
<dbReference type="EMBL" id="QNRE01000001">
    <property type="protein sequence ID" value="RBO96086.1"/>
    <property type="molecule type" value="Genomic_DNA"/>
</dbReference>
<gene>
    <name evidence="4" type="ORF">DFR74_10197</name>
</gene>
<proteinExistence type="predicted"/>
<name>A0A366E134_9NOCA</name>
<dbReference type="PANTHER" id="PTHR30055">
    <property type="entry name" value="HTH-TYPE TRANSCRIPTIONAL REGULATOR RUTR"/>
    <property type="match status" value="1"/>
</dbReference>
<evidence type="ECO:0000313" key="4">
    <source>
        <dbReference type="EMBL" id="RBO96086.1"/>
    </source>
</evidence>
<dbReference type="InterPro" id="IPR001647">
    <property type="entry name" value="HTH_TetR"/>
</dbReference>
<protein>
    <submittedName>
        <fullName evidence="4">TetR family transcriptional regulator</fullName>
    </submittedName>
</protein>
<dbReference type="InterPro" id="IPR009057">
    <property type="entry name" value="Homeodomain-like_sf"/>
</dbReference>
<dbReference type="OrthoDB" id="6077212at2"/>
<organism evidence="4 5">
    <name type="scientific">Nocardia puris</name>
    <dbReference type="NCBI Taxonomy" id="208602"/>
    <lineage>
        <taxon>Bacteria</taxon>
        <taxon>Bacillati</taxon>
        <taxon>Actinomycetota</taxon>
        <taxon>Actinomycetes</taxon>
        <taxon>Mycobacteriales</taxon>
        <taxon>Nocardiaceae</taxon>
        <taxon>Nocardia</taxon>
    </lineage>
</organism>
<keyword evidence="1 2" id="KW-0238">DNA-binding</keyword>
<feature type="domain" description="HTH tetR-type" evidence="3">
    <location>
        <begin position="20"/>
        <end position="80"/>
    </location>
</feature>